<accession>A0AAV7QEH5</accession>
<evidence type="ECO:0000313" key="2">
    <source>
        <dbReference type="Proteomes" id="UP001066276"/>
    </source>
</evidence>
<dbReference type="Proteomes" id="UP001066276">
    <property type="component" value="Chromosome 6"/>
</dbReference>
<proteinExistence type="predicted"/>
<keyword evidence="2" id="KW-1185">Reference proteome</keyword>
<organism evidence="1 2">
    <name type="scientific">Pleurodeles waltl</name>
    <name type="common">Iberian ribbed newt</name>
    <dbReference type="NCBI Taxonomy" id="8319"/>
    <lineage>
        <taxon>Eukaryota</taxon>
        <taxon>Metazoa</taxon>
        <taxon>Chordata</taxon>
        <taxon>Craniata</taxon>
        <taxon>Vertebrata</taxon>
        <taxon>Euteleostomi</taxon>
        <taxon>Amphibia</taxon>
        <taxon>Batrachia</taxon>
        <taxon>Caudata</taxon>
        <taxon>Salamandroidea</taxon>
        <taxon>Salamandridae</taxon>
        <taxon>Pleurodelinae</taxon>
        <taxon>Pleurodeles</taxon>
    </lineage>
</organism>
<sequence>MAVGYFGSHGRYAILNNPTALLRLCNPKKAQLMPLKNCDTKGSAVRRSVAGERQQRWACGGGEQPAVWGGLESCLVRPMLIWDVV</sequence>
<name>A0AAV7QEH5_PLEWA</name>
<gene>
    <name evidence="1" type="ORF">NDU88_004085</name>
</gene>
<protein>
    <submittedName>
        <fullName evidence="1">Uncharacterized protein</fullName>
    </submittedName>
</protein>
<reference evidence="1" key="1">
    <citation type="journal article" date="2022" name="bioRxiv">
        <title>Sequencing and chromosome-scale assembly of the giantPleurodeles waltlgenome.</title>
        <authorList>
            <person name="Brown T."/>
            <person name="Elewa A."/>
            <person name="Iarovenko S."/>
            <person name="Subramanian E."/>
            <person name="Araus A.J."/>
            <person name="Petzold A."/>
            <person name="Susuki M."/>
            <person name="Suzuki K.-i.T."/>
            <person name="Hayashi T."/>
            <person name="Toyoda A."/>
            <person name="Oliveira C."/>
            <person name="Osipova E."/>
            <person name="Leigh N.D."/>
            <person name="Simon A."/>
            <person name="Yun M.H."/>
        </authorList>
    </citation>
    <scope>NUCLEOTIDE SEQUENCE</scope>
    <source>
        <strain evidence="1">20211129_DDA</strain>
        <tissue evidence="1">Liver</tissue>
    </source>
</reference>
<evidence type="ECO:0000313" key="1">
    <source>
        <dbReference type="EMBL" id="KAJ1137687.1"/>
    </source>
</evidence>
<dbReference type="AlphaFoldDB" id="A0AAV7QEH5"/>
<dbReference type="EMBL" id="JANPWB010000010">
    <property type="protein sequence ID" value="KAJ1137687.1"/>
    <property type="molecule type" value="Genomic_DNA"/>
</dbReference>
<comment type="caution">
    <text evidence="1">The sequence shown here is derived from an EMBL/GenBank/DDBJ whole genome shotgun (WGS) entry which is preliminary data.</text>
</comment>